<keyword evidence="6" id="KW-0735">Signal-anchor</keyword>
<dbReference type="Proteomes" id="UP000289152">
    <property type="component" value="Unassembled WGS sequence"/>
</dbReference>
<comment type="function">
    <text evidence="13">Glucosidase involved in the degradation of cellulosic biomass. Active on lichenan.</text>
</comment>
<evidence type="ECO:0000256" key="1">
    <source>
        <dbReference type="ARBA" id="ARBA00004401"/>
    </source>
</evidence>
<feature type="domain" description="Glycoside hydrolase family 5" evidence="18">
    <location>
        <begin position="339"/>
        <end position="414"/>
    </location>
</feature>
<evidence type="ECO:0000256" key="5">
    <source>
        <dbReference type="ARBA" id="ARBA00022801"/>
    </source>
</evidence>
<organism evidence="19 20">
    <name type="scientific">Tremella mesenterica</name>
    <name type="common">Jelly fungus</name>
    <dbReference type="NCBI Taxonomy" id="5217"/>
    <lineage>
        <taxon>Eukaryota</taxon>
        <taxon>Fungi</taxon>
        <taxon>Dikarya</taxon>
        <taxon>Basidiomycota</taxon>
        <taxon>Agaricomycotina</taxon>
        <taxon>Tremellomycetes</taxon>
        <taxon>Tremellales</taxon>
        <taxon>Tremellaceae</taxon>
        <taxon>Tremella</taxon>
    </lineage>
</organism>
<comment type="subcellular location">
    <subcellularLocation>
        <location evidence="1">Cell membrane</location>
        <topology evidence="1">Single-pass type II membrane protein</topology>
    </subcellularLocation>
</comment>
<evidence type="ECO:0000256" key="14">
    <source>
        <dbReference type="ARBA" id="ARBA00038929"/>
    </source>
</evidence>
<dbReference type="VEuPathDB" id="FungiDB:TREMEDRAFT_40623"/>
<keyword evidence="5" id="KW-0378">Hydrolase</keyword>
<evidence type="ECO:0000256" key="12">
    <source>
        <dbReference type="ARBA" id="ARBA00036824"/>
    </source>
</evidence>
<dbReference type="AlphaFoldDB" id="A0A4Q1BLS9"/>
<feature type="region of interest" description="Disordered" evidence="16">
    <location>
        <begin position="73"/>
        <end position="140"/>
    </location>
</feature>
<dbReference type="GO" id="GO:0005886">
    <property type="term" value="C:plasma membrane"/>
    <property type="evidence" value="ECO:0007669"/>
    <property type="project" value="UniProtKB-SubCell"/>
</dbReference>
<evidence type="ECO:0000256" key="3">
    <source>
        <dbReference type="ARBA" id="ARBA00022475"/>
    </source>
</evidence>
<keyword evidence="11" id="KW-0961">Cell wall biogenesis/degradation</keyword>
<evidence type="ECO:0000313" key="19">
    <source>
        <dbReference type="EMBL" id="RXK38744.1"/>
    </source>
</evidence>
<dbReference type="EC" id="3.2.1.58" evidence="14"/>
<name>A0A4Q1BLS9_TREME</name>
<dbReference type="InterPro" id="IPR050386">
    <property type="entry name" value="Glycosyl_hydrolase_5"/>
</dbReference>
<dbReference type="Pfam" id="PF00150">
    <property type="entry name" value="Cellulase"/>
    <property type="match status" value="1"/>
</dbReference>
<comment type="caution">
    <text evidence="19">The sequence shown here is derived from an EMBL/GenBank/DDBJ whole genome shotgun (WGS) entry which is preliminary data.</text>
</comment>
<evidence type="ECO:0000256" key="17">
    <source>
        <dbReference type="SAM" id="Phobius"/>
    </source>
</evidence>
<dbReference type="EMBL" id="SDIL01000042">
    <property type="protein sequence ID" value="RXK38744.1"/>
    <property type="molecule type" value="Genomic_DNA"/>
</dbReference>
<evidence type="ECO:0000256" key="8">
    <source>
        <dbReference type="ARBA" id="ARBA00023136"/>
    </source>
</evidence>
<dbReference type="InterPro" id="IPR017853">
    <property type="entry name" value="GH"/>
</dbReference>
<evidence type="ECO:0000256" key="6">
    <source>
        <dbReference type="ARBA" id="ARBA00022968"/>
    </source>
</evidence>
<gene>
    <name evidence="19" type="ORF">M231_03920</name>
</gene>
<evidence type="ECO:0000313" key="20">
    <source>
        <dbReference type="Proteomes" id="UP000289152"/>
    </source>
</evidence>
<dbReference type="FunCoup" id="A0A4Q1BLS9">
    <property type="interactions" value="17"/>
</dbReference>
<keyword evidence="10" id="KW-0326">Glycosidase</keyword>
<protein>
    <recommendedName>
        <fullName evidence="14">glucan 1,3-beta-glucosidase</fullName>
        <ecNumber evidence="14">3.2.1.58</ecNumber>
    </recommendedName>
    <alternativeName>
        <fullName evidence="15">Exo-1,3-beta-glucanase D</fullName>
    </alternativeName>
</protein>
<dbReference type="PANTHER" id="PTHR31297:SF34">
    <property type="entry name" value="GLUCAN 1,3-BETA-GLUCOSIDASE 2"/>
    <property type="match status" value="1"/>
</dbReference>
<comment type="catalytic activity">
    <reaction evidence="12">
        <text>Successive hydrolysis of beta-D-glucose units from the non-reducing ends of (1-&gt;3)-beta-D-glucans, releasing alpha-glucose.</text>
        <dbReference type="EC" id="3.2.1.58"/>
    </reaction>
</comment>
<evidence type="ECO:0000256" key="4">
    <source>
        <dbReference type="ARBA" id="ARBA00022692"/>
    </source>
</evidence>
<evidence type="ECO:0000259" key="18">
    <source>
        <dbReference type="Pfam" id="PF00150"/>
    </source>
</evidence>
<keyword evidence="20" id="KW-1185">Reference proteome</keyword>
<evidence type="ECO:0000256" key="9">
    <source>
        <dbReference type="ARBA" id="ARBA00023180"/>
    </source>
</evidence>
<evidence type="ECO:0000256" key="13">
    <source>
        <dbReference type="ARBA" id="ARBA00037126"/>
    </source>
</evidence>
<dbReference type="InParanoid" id="A0A4Q1BLS9"/>
<dbReference type="STRING" id="5217.A0A4Q1BLS9"/>
<evidence type="ECO:0000256" key="16">
    <source>
        <dbReference type="SAM" id="MobiDB-lite"/>
    </source>
</evidence>
<dbReference type="GO" id="GO:0071555">
    <property type="term" value="P:cell wall organization"/>
    <property type="evidence" value="ECO:0007669"/>
    <property type="project" value="UniProtKB-KW"/>
</dbReference>
<comment type="similarity">
    <text evidence="2">Belongs to the glycosyl hydrolase 5 (cellulase A) family.</text>
</comment>
<evidence type="ECO:0000256" key="10">
    <source>
        <dbReference type="ARBA" id="ARBA00023295"/>
    </source>
</evidence>
<proteinExistence type="inferred from homology"/>
<reference evidence="19 20" key="1">
    <citation type="submission" date="2016-06" db="EMBL/GenBank/DDBJ databases">
        <title>Evolution of pathogenesis and genome organization in the Tremellales.</title>
        <authorList>
            <person name="Cuomo C."/>
            <person name="Litvintseva A."/>
            <person name="Heitman J."/>
            <person name="Chen Y."/>
            <person name="Sun S."/>
            <person name="Springer D."/>
            <person name="Dromer F."/>
            <person name="Young S."/>
            <person name="Zeng Q."/>
            <person name="Chapman S."/>
            <person name="Gujja S."/>
            <person name="Saif S."/>
            <person name="Birren B."/>
        </authorList>
    </citation>
    <scope>NUCLEOTIDE SEQUENCE [LARGE SCALE GENOMIC DNA]</scope>
    <source>
        <strain evidence="19 20">ATCC 28783</strain>
    </source>
</reference>
<dbReference type="GO" id="GO:0004338">
    <property type="term" value="F:glucan exo-1,3-beta-glucosidase activity"/>
    <property type="evidence" value="ECO:0007669"/>
    <property type="project" value="UniProtKB-EC"/>
</dbReference>
<accession>A0A4Q1BLS9</accession>
<sequence>MGKKIPPGIHISGPVHLGSVGHVGTSGTRGRNGSYGNGRGGRNGNGREGYDESELSPSPTAIYLDHLSSLPTSPSISMDNYEKDYPSRPTSRAALSQPLPPLPSHRQMYTPESSRFLQDHNPNDSSSRFLTPPPGHTIRTTTITKDYHDRTCIPRTKSGRRWFFWGIPIAVVLIAAIAVGVAVGVTQHKNGSNGNGANGNGVSTGGDGDGGNVVGGTTKGGNDTISLTAGSGGNGSVVKMEDGTEFVYINWMGGNWAVDPEKPYTVSGRAQDWSPSLLEDWKWGQNIVRGVNLGGWLVTEPFIVPALYEQYQNSNPQAVDEYTLSQALGDNLATVMEDHYKTFITEQDFAEIAQAGLNWVRIPLGYWAIATEGDEPFLAQVSWTYFVKAIAWARKYGLRILLDFHALPGSQNGWNHSGKAGSINWMYGVMGIANAQRHLEYIRSLTEYISQDGIKQVVPMISLVNEVEASIVGMEVMQAFYYQAYQLIRGITGFGTGNGPIIAIHEGFVGIAKWEGFLNGADRLSLDQHPYLAFGGANTNPWSWQQSTACSWGGGTNDTQTSFGLVMGGEWSLAINDCGKWLVGVGGTPSYQSLSNCTQWDEWFNYSDQTKSDLLGYAKANMDALQNWFFWTWKIGNSTELGYASSPFWHYKLGWQNGWIPGDPRVAGGYCKSIGIGGSQFEGTFPASATGGVASPTIDPSQVSNHSVWPPTSIGPSFTSAQIALFPTRTQTGTPIILPTPAHAANATIGSGWSDTADTTGAWVLVNGCNYPPEYSATDASLLPTALCTGGAAKRDIPSIPTSAPMMV</sequence>
<feature type="compositionally biased region" description="Gly residues" evidence="16">
    <location>
        <begin position="33"/>
        <end position="47"/>
    </location>
</feature>
<keyword evidence="3" id="KW-1003">Cell membrane</keyword>
<keyword evidence="4 17" id="KW-0812">Transmembrane</keyword>
<dbReference type="SUPFAM" id="SSF51445">
    <property type="entry name" value="(Trans)glycosidases"/>
    <property type="match status" value="1"/>
</dbReference>
<keyword evidence="9" id="KW-0325">Glycoprotein</keyword>
<dbReference type="Gene3D" id="3.20.20.80">
    <property type="entry name" value="Glycosidases"/>
    <property type="match status" value="1"/>
</dbReference>
<feature type="region of interest" description="Disordered" evidence="16">
    <location>
        <begin position="1"/>
        <end position="58"/>
    </location>
</feature>
<keyword evidence="7 17" id="KW-1133">Transmembrane helix</keyword>
<evidence type="ECO:0000256" key="7">
    <source>
        <dbReference type="ARBA" id="ARBA00022989"/>
    </source>
</evidence>
<dbReference type="GO" id="GO:0005576">
    <property type="term" value="C:extracellular region"/>
    <property type="evidence" value="ECO:0007669"/>
    <property type="project" value="TreeGrafter"/>
</dbReference>
<dbReference type="PANTHER" id="PTHR31297">
    <property type="entry name" value="GLUCAN ENDO-1,6-BETA-GLUCOSIDASE B"/>
    <property type="match status" value="1"/>
</dbReference>
<evidence type="ECO:0000256" key="15">
    <source>
        <dbReference type="ARBA" id="ARBA00041260"/>
    </source>
</evidence>
<dbReference type="InterPro" id="IPR001547">
    <property type="entry name" value="Glyco_hydro_5"/>
</dbReference>
<dbReference type="GO" id="GO:0009251">
    <property type="term" value="P:glucan catabolic process"/>
    <property type="evidence" value="ECO:0007669"/>
    <property type="project" value="TreeGrafter"/>
</dbReference>
<dbReference type="GO" id="GO:0009986">
    <property type="term" value="C:cell surface"/>
    <property type="evidence" value="ECO:0007669"/>
    <property type="project" value="TreeGrafter"/>
</dbReference>
<keyword evidence="8 17" id="KW-0472">Membrane</keyword>
<feature type="transmembrane region" description="Helical" evidence="17">
    <location>
        <begin position="162"/>
        <end position="185"/>
    </location>
</feature>
<evidence type="ECO:0000256" key="11">
    <source>
        <dbReference type="ARBA" id="ARBA00023316"/>
    </source>
</evidence>
<evidence type="ECO:0000256" key="2">
    <source>
        <dbReference type="ARBA" id="ARBA00005641"/>
    </source>
</evidence>
<dbReference type="FunFam" id="3.20.20.80:FF:000033">
    <property type="entry name" value="Glucan 1,3-beta-glucosidase A"/>
    <property type="match status" value="1"/>
</dbReference>
<dbReference type="OrthoDB" id="62120at2759"/>